<sequence length="304" mass="32466">METRDPGSAATPPARIAAGGGENGAARPVEADPAAWRSPSGEPLFRRALCALGQPCLSQPQATSRFVFHDATLLLIAAGRLDIDDGLAPLSVDAPDSLVLVDPGSCADLLKTPGGAERRFRSVFLGLSGALLDDLERAAPSPRAPAPNAPWRCVPLDTDLAATLRHVLDSIAAPAISDERLRLRLLDLLLALAERGQRFARLDAGSTAARLRTLIAEAPAHHWTAQTAGKALAMSAATLRRRLAAEQAAFEDLLIEVRMHHAMMLVQTTAWGIAHIAEACGYRSRARFTERFQARFGCLPSTVR</sequence>
<keyword evidence="3" id="KW-0804">Transcription</keyword>
<organism evidence="6 7">
    <name type="scientific">Burkholderia gladioli</name>
    <name type="common">Pseudomonas marginata</name>
    <name type="synonym">Phytomonas marginata</name>
    <dbReference type="NCBI Taxonomy" id="28095"/>
    <lineage>
        <taxon>Bacteria</taxon>
        <taxon>Pseudomonadati</taxon>
        <taxon>Pseudomonadota</taxon>
        <taxon>Betaproteobacteria</taxon>
        <taxon>Burkholderiales</taxon>
        <taxon>Burkholderiaceae</taxon>
        <taxon>Burkholderia</taxon>
    </lineage>
</organism>
<dbReference type="GO" id="GO:0000976">
    <property type="term" value="F:transcription cis-regulatory region binding"/>
    <property type="evidence" value="ECO:0007669"/>
    <property type="project" value="TreeGrafter"/>
</dbReference>
<name>A0AAW3F973_BURGA</name>
<dbReference type="EMBL" id="JPGG01000015">
    <property type="protein sequence ID" value="KGC16932.1"/>
    <property type="molecule type" value="Genomic_DNA"/>
</dbReference>
<dbReference type="GO" id="GO:0003700">
    <property type="term" value="F:DNA-binding transcription factor activity"/>
    <property type="evidence" value="ECO:0007669"/>
    <property type="project" value="InterPro"/>
</dbReference>
<gene>
    <name evidence="6" type="ORF">DM48_4619</name>
</gene>
<keyword evidence="1" id="KW-0805">Transcription regulation</keyword>
<dbReference type="SUPFAM" id="SSF46689">
    <property type="entry name" value="Homeodomain-like"/>
    <property type="match status" value="1"/>
</dbReference>
<dbReference type="Pfam" id="PF12833">
    <property type="entry name" value="HTH_18"/>
    <property type="match status" value="1"/>
</dbReference>
<dbReference type="PROSITE" id="PS01124">
    <property type="entry name" value="HTH_ARAC_FAMILY_2"/>
    <property type="match status" value="1"/>
</dbReference>
<evidence type="ECO:0000256" key="1">
    <source>
        <dbReference type="ARBA" id="ARBA00023015"/>
    </source>
</evidence>
<reference evidence="6 7" key="1">
    <citation type="submission" date="2014-04" db="EMBL/GenBank/DDBJ databases">
        <authorList>
            <person name="Bishop-Lilly K.A."/>
            <person name="Broomall S.M."/>
            <person name="Chain P.S."/>
            <person name="Chertkov O."/>
            <person name="Coyne S.R."/>
            <person name="Daligault H.E."/>
            <person name="Davenport K.W."/>
            <person name="Erkkila T."/>
            <person name="Frey K.G."/>
            <person name="Gibbons H.S."/>
            <person name="Gu W."/>
            <person name="Jaissle J."/>
            <person name="Johnson S.L."/>
            <person name="Koroleva G.I."/>
            <person name="Ladner J.T."/>
            <person name="Lo C.-C."/>
            <person name="Minogue T.D."/>
            <person name="Munk C."/>
            <person name="Palacios G.F."/>
            <person name="Redden C.L."/>
            <person name="Rosenzweig C.N."/>
            <person name="Scholz M.B."/>
            <person name="Teshima H."/>
            <person name="Xu Y."/>
        </authorList>
    </citation>
    <scope>NUCLEOTIDE SEQUENCE [LARGE SCALE GENOMIC DNA]</scope>
    <source>
        <strain evidence="7">gladioli</strain>
    </source>
</reference>
<protein>
    <submittedName>
        <fullName evidence="6">Helix-turn-helix domain protein</fullName>
    </submittedName>
</protein>
<comment type="caution">
    <text evidence="6">The sequence shown here is derived from an EMBL/GenBank/DDBJ whole genome shotgun (WGS) entry which is preliminary data.</text>
</comment>
<dbReference type="InterPro" id="IPR009057">
    <property type="entry name" value="Homeodomain-like_sf"/>
</dbReference>
<evidence type="ECO:0000259" key="5">
    <source>
        <dbReference type="PROSITE" id="PS01124"/>
    </source>
</evidence>
<dbReference type="Gene3D" id="1.10.10.60">
    <property type="entry name" value="Homeodomain-like"/>
    <property type="match status" value="1"/>
</dbReference>
<dbReference type="RefSeq" id="WP_172535116.1">
    <property type="nucleotide sequence ID" value="NZ_CADEVY010000003.1"/>
</dbReference>
<evidence type="ECO:0000256" key="2">
    <source>
        <dbReference type="ARBA" id="ARBA00023125"/>
    </source>
</evidence>
<proteinExistence type="predicted"/>
<dbReference type="InterPro" id="IPR018060">
    <property type="entry name" value="HTH_AraC"/>
</dbReference>
<dbReference type="AlphaFoldDB" id="A0AAW3F973"/>
<feature type="domain" description="HTH araC/xylS-type" evidence="5">
    <location>
        <begin position="209"/>
        <end position="304"/>
    </location>
</feature>
<dbReference type="Proteomes" id="UP000029590">
    <property type="component" value="Unassembled WGS sequence"/>
</dbReference>
<feature type="region of interest" description="Disordered" evidence="4">
    <location>
        <begin position="1"/>
        <end position="38"/>
    </location>
</feature>
<dbReference type="KEGG" id="bgo:BM43_1026"/>
<evidence type="ECO:0000256" key="3">
    <source>
        <dbReference type="ARBA" id="ARBA00023163"/>
    </source>
</evidence>
<dbReference type="GO" id="GO:0005829">
    <property type="term" value="C:cytosol"/>
    <property type="evidence" value="ECO:0007669"/>
    <property type="project" value="TreeGrafter"/>
</dbReference>
<dbReference type="PANTHER" id="PTHR47894:SF4">
    <property type="entry name" value="HTH-TYPE TRANSCRIPTIONAL REGULATOR GADX"/>
    <property type="match status" value="1"/>
</dbReference>
<keyword evidence="2" id="KW-0238">DNA-binding</keyword>
<dbReference type="PANTHER" id="PTHR47894">
    <property type="entry name" value="HTH-TYPE TRANSCRIPTIONAL REGULATOR GADX"/>
    <property type="match status" value="1"/>
</dbReference>
<evidence type="ECO:0000256" key="4">
    <source>
        <dbReference type="SAM" id="MobiDB-lite"/>
    </source>
</evidence>
<accession>A0AAW3F973</accession>
<evidence type="ECO:0000313" key="7">
    <source>
        <dbReference type="Proteomes" id="UP000029590"/>
    </source>
</evidence>
<evidence type="ECO:0000313" key="6">
    <source>
        <dbReference type="EMBL" id="KGC16932.1"/>
    </source>
</evidence>
<dbReference type="SMART" id="SM00342">
    <property type="entry name" value="HTH_ARAC"/>
    <property type="match status" value="1"/>
</dbReference>